<accession>A0ABU2SMB2</accession>
<evidence type="ECO:0000256" key="1">
    <source>
        <dbReference type="SAM" id="Coils"/>
    </source>
</evidence>
<keyword evidence="1" id="KW-0175">Coiled coil</keyword>
<feature type="transmembrane region" description="Helical" evidence="2">
    <location>
        <begin position="179"/>
        <end position="200"/>
    </location>
</feature>
<dbReference type="EMBL" id="JAVRFI010000006">
    <property type="protein sequence ID" value="MDT0449928.1"/>
    <property type="molecule type" value="Genomic_DNA"/>
</dbReference>
<keyword evidence="2" id="KW-1133">Transmembrane helix</keyword>
<keyword evidence="4" id="KW-1185">Reference proteome</keyword>
<reference evidence="3" key="1">
    <citation type="submission" date="2024-05" db="EMBL/GenBank/DDBJ databases">
        <title>30 novel species of actinomycetes from the DSMZ collection.</title>
        <authorList>
            <person name="Nouioui I."/>
        </authorList>
    </citation>
    <scope>NUCLEOTIDE SEQUENCE</scope>
    <source>
        <strain evidence="3">DSM 40473</strain>
    </source>
</reference>
<organism evidence="3 4">
    <name type="scientific">Streptomyces hesseae</name>
    <dbReference type="NCBI Taxonomy" id="3075519"/>
    <lineage>
        <taxon>Bacteria</taxon>
        <taxon>Bacillati</taxon>
        <taxon>Actinomycetota</taxon>
        <taxon>Actinomycetes</taxon>
        <taxon>Kitasatosporales</taxon>
        <taxon>Streptomycetaceae</taxon>
        <taxon>Streptomyces</taxon>
    </lineage>
</organism>
<evidence type="ECO:0000313" key="3">
    <source>
        <dbReference type="EMBL" id="MDT0449928.1"/>
    </source>
</evidence>
<dbReference type="RefSeq" id="WP_311610511.1">
    <property type="nucleotide sequence ID" value="NZ_JAVRFI010000006.1"/>
</dbReference>
<feature type="transmembrane region" description="Helical" evidence="2">
    <location>
        <begin position="34"/>
        <end position="53"/>
    </location>
</feature>
<feature type="transmembrane region" description="Helical" evidence="2">
    <location>
        <begin position="65"/>
        <end position="84"/>
    </location>
</feature>
<proteinExistence type="predicted"/>
<dbReference type="Pfam" id="PF14015">
    <property type="entry name" value="DUF4231"/>
    <property type="match status" value="1"/>
</dbReference>
<keyword evidence="2" id="KW-0812">Transmembrane</keyword>
<evidence type="ECO:0000313" key="4">
    <source>
        <dbReference type="Proteomes" id="UP001180531"/>
    </source>
</evidence>
<protein>
    <submittedName>
        <fullName evidence="3">DUF4231 domain-containing protein</fullName>
    </submittedName>
</protein>
<sequence length="271" mass="30951">MSTHPGPVEQLLEFKEEILKAQEAIRVRKLQLRLIRLFTITSITGTLSIYVATASTWRSVDMRPYNTIAAPLSVASIAILLFLLDRESSRPDREKQAVQRLELDLELAEERRRLYASQVGLSLNQRQYAYKEDIAGGLQAYRRQSSHYRRVHNAFQAVIIIGSYATTAAASFADTPAPWKWITVGISFSVGTAAGFTGYYKYRERGYYLQKTADDIEHQENAFDLGIYPYDGDNEDDNLARLAREVEALRVEQKRREQELDQPHEGRQDSA</sequence>
<name>A0ABU2SMB2_9ACTN</name>
<dbReference type="Proteomes" id="UP001180531">
    <property type="component" value="Unassembled WGS sequence"/>
</dbReference>
<gene>
    <name evidence="3" type="ORF">RM609_12735</name>
</gene>
<feature type="transmembrane region" description="Helical" evidence="2">
    <location>
        <begin position="151"/>
        <end position="173"/>
    </location>
</feature>
<feature type="coiled-coil region" evidence="1">
    <location>
        <begin position="232"/>
        <end position="259"/>
    </location>
</feature>
<comment type="caution">
    <text evidence="3">The sequence shown here is derived from an EMBL/GenBank/DDBJ whole genome shotgun (WGS) entry which is preliminary data.</text>
</comment>
<evidence type="ECO:0000256" key="2">
    <source>
        <dbReference type="SAM" id="Phobius"/>
    </source>
</evidence>
<dbReference type="NCBIfam" id="NF033634">
    <property type="entry name" value="SLATT_1"/>
    <property type="match status" value="1"/>
</dbReference>
<keyword evidence="2" id="KW-0472">Membrane</keyword>
<dbReference type="InterPro" id="IPR025325">
    <property type="entry name" value="DUF4231"/>
</dbReference>